<dbReference type="Proteomes" id="UP001163726">
    <property type="component" value="Chromosome"/>
</dbReference>
<dbReference type="Gene3D" id="2.60.40.1840">
    <property type="match status" value="1"/>
</dbReference>
<evidence type="ECO:0000256" key="1">
    <source>
        <dbReference type="ARBA" id="ARBA00000098"/>
    </source>
</evidence>
<evidence type="ECO:0000259" key="15">
    <source>
        <dbReference type="Pfam" id="PF17432"/>
    </source>
</evidence>
<evidence type="ECO:0000259" key="16">
    <source>
        <dbReference type="Pfam" id="PF17900"/>
    </source>
</evidence>
<dbReference type="SUPFAM" id="SSF63737">
    <property type="entry name" value="Leukotriene A4 hydrolase N-terminal domain"/>
    <property type="match status" value="1"/>
</dbReference>
<dbReference type="RefSeq" id="WP_268073483.1">
    <property type="nucleotide sequence ID" value="NZ_CP109965.1"/>
</dbReference>
<dbReference type="PRINTS" id="PR00756">
    <property type="entry name" value="ALADIPTASE"/>
</dbReference>
<evidence type="ECO:0000259" key="13">
    <source>
        <dbReference type="Pfam" id="PF01433"/>
    </source>
</evidence>
<dbReference type="PANTHER" id="PTHR46322">
    <property type="entry name" value="PUROMYCIN-SENSITIVE AMINOPEPTIDASE"/>
    <property type="match status" value="1"/>
</dbReference>
<dbReference type="SUPFAM" id="SSF55486">
    <property type="entry name" value="Metalloproteases ('zincins'), catalytic domain"/>
    <property type="match status" value="1"/>
</dbReference>
<dbReference type="Pfam" id="PF11940">
    <property type="entry name" value="DUF3458"/>
    <property type="match status" value="1"/>
</dbReference>
<dbReference type="InterPro" id="IPR012779">
    <property type="entry name" value="Peptidase_M1_pepN"/>
</dbReference>
<evidence type="ECO:0000256" key="7">
    <source>
        <dbReference type="ARBA" id="ARBA00022670"/>
    </source>
</evidence>
<evidence type="ECO:0000313" key="17">
    <source>
        <dbReference type="EMBL" id="WAJ69287.1"/>
    </source>
</evidence>
<dbReference type="InterPro" id="IPR014782">
    <property type="entry name" value="Peptidase_M1_dom"/>
</dbReference>
<dbReference type="EMBL" id="CP109965">
    <property type="protein sequence ID" value="WAJ69287.1"/>
    <property type="molecule type" value="Genomic_DNA"/>
</dbReference>
<dbReference type="EC" id="3.4.11.2" evidence="4 12"/>
<keyword evidence="8" id="KW-0479">Metal-binding</keyword>
<dbReference type="GO" id="GO:0016285">
    <property type="term" value="F:alanyl aminopeptidase activity"/>
    <property type="evidence" value="ECO:0007669"/>
    <property type="project" value="UniProtKB-EC"/>
</dbReference>
<dbReference type="Gene3D" id="2.60.40.1730">
    <property type="entry name" value="tricorn interacting facor f3 domain"/>
    <property type="match status" value="1"/>
</dbReference>
<feature type="domain" description="Aminopeptidase N-like N-terminal" evidence="16">
    <location>
        <begin position="53"/>
        <end position="192"/>
    </location>
</feature>
<evidence type="ECO:0000259" key="14">
    <source>
        <dbReference type="Pfam" id="PF11940"/>
    </source>
</evidence>
<dbReference type="Gene3D" id="1.10.390.10">
    <property type="entry name" value="Neutral Protease Domain 2"/>
    <property type="match status" value="1"/>
</dbReference>
<feature type="domain" description="Peptidase M1 alanyl aminopeptidase Ig-like fold" evidence="14">
    <location>
        <begin position="450"/>
        <end position="551"/>
    </location>
</feature>
<evidence type="ECO:0000313" key="18">
    <source>
        <dbReference type="Proteomes" id="UP001163726"/>
    </source>
</evidence>
<dbReference type="NCBIfam" id="TIGR02414">
    <property type="entry name" value="pepN_proteo"/>
    <property type="match status" value="1"/>
</dbReference>
<dbReference type="CDD" id="cd09600">
    <property type="entry name" value="M1_APN"/>
    <property type="match status" value="1"/>
</dbReference>
<keyword evidence="11" id="KW-0482">Metalloprotease</keyword>
<keyword evidence="9 17" id="KW-0378">Hydrolase</keyword>
<accession>A0ABY7AJ67</accession>
<dbReference type="InterPro" id="IPR024601">
    <property type="entry name" value="Peptidase_M1_pepN_C"/>
</dbReference>
<dbReference type="InterPro" id="IPR042097">
    <property type="entry name" value="Aminopeptidase_N-like_N_sf"/>
</dbReference>
<keyword evidence="6 17" id="KW-0031">Aminopeptidase</keyword>
<evidence type="ECO:0000256" key="10">
    <source>
        <dbReference type="ARBA" id="ARBA00022833"/>
    </source>
</evidence>
<keyword evidence="7" id="KW-0645">Protease</keyword>
<dbReference type="InterPro" id="IPR035414">
    <property type="entry name" value="Peptidase_M1_pepN_Ig-like"/>
</dbReference>
<comment type="catalytic activity">
    <reaction evidence="1">
        <text>Release of an N-terminal amino acid, Xaa-|-Yaa- from a peptide, amide or arylamide. Xaa is preferably Ala, but may be most amino acids including Pro (slow action). When a terminal hydrophobic residue is followed by a prolyl residue, the two may be released as an intact Xaa-Pro dipeptide.</text>
        <dbReference type="EC" id="3.4.11.2"/>
    </reaction>
</comment>
<protein>
    <recommendedName>
        <fullName evidence="5 12">Aminopeptidase N</fullName>
        <ecNumber evidence="4 12">3.4.11.2</ecNumber>
    </recommendedName>
</protein>
<feature type="domain" description="Peptidase M1 membrane alanine aminopeptidase" evidence="13">
    <location>
        <begin position="232"/>
        <end position="442"/>
    </location>
</feature>
<dbReference type="InterPro" id="IPR045357">
    <property type="entry name" value="Aminopeptidase_N-like_N"/>
</dbReference>
<evidence type="ECO:0000256" key="11">
    <source>
        <dbReference type="ARBA" id="ARBA00023049"/>
    </source>
</evidence>
<dbReference type="InterPro" id="IPR038438">
    <property type="entry name" value="PepN_Ig-like_sf"/>
</dbReference>
<evidence type="ECO:0000256" key="5">
    <source>
        <dbReference type="ARBA" id="ARBA00015611"/>
    </source>
</evidence>
<dbReference type="InterPro" id="IPR027268">
    <property type="entry name" value="Peptidase_M4/M1_CTD_sf"/>
</dbReference>
<organism evidence="17 18">
    <name type="scientific">Catenovulum adriaticum</name>
    <dbReference type="NCBI Taxonomy" id="2984846"/>
    <lineage>
        <taxon>Bacteria</taxon>
        <taxon>Pseudomonadati</taxon>
        <taxon>Pseudomonadota</taxon>
        <taxon>Gammaproteobacteria</taxon>
        <taxon>Alteromonadales</taxon>
        <taxon>Alteromonadaceae</taxon>
        <taxon>Catenovulum</taxon>
    </lineage>
</organism>
<dbReference type="Pfam" id="PF01433">
    <property type="entry name" value="Peptidase_M1"/>
    <property type="match status" value="1"/>
</dbReference>
<dbReference type="Pfam" id="PF17900">
    <property type="entry name" value="Peptidase_M1_N"/>
    <property type="match status" value="1"/>
</dbReference>
<dbReference type="InterPro" id="IPR001930">
    <property type="entry name" value="Peptidase_M1"/>
</dbReference>
<reference evidence="17" key="1">
    <citation type="submission" date="2022-10" db="EMBL/GenBank/DDBJ databases">
        <title>Catenovulum adriacola sp. nov. isolated in the Harbour of Susak.</title>
        <authorList>
            <person name="Schoch T."/>
            <person name="Reich S.J."/>
            <person name="Stoeferle S."/>
            <person name="Flaiz M."/>
            <person name="Kazda M."/>
            <person name="Riedel C.U."/>
            <person name="Duerre P."/>
        </authorList>
    </citation>
    <scope>NUCLEOTIDE SEQUENCE</scope>
    <source>
        <strain evidence="17">TS8</strain>
    </source>
</reference>
<evidence type="ECO:0000256" key="12">
    <source>
        <dbReference type="NCBIfam" id="TIGR02414"/>
    </source>
</evidence>
<evidence type="ECO:0000256" key="4">
    <source>
        <dbReference type="ARBA" id="ARBA00012564"/>
    </source>
</evidence>
<dbReference type="Gene3D" id="3.30.2010.30">
    <property type="match status" value="1"/>
</dbReference>
<comment type="cofactor">
    <cofactor evidence="2">
        <name>Zn(2+)</name>
        <dbReference type="ChEBI" id="CHEBI:29105"/>
    </cofactor>
</comment>
<sequence length="875" mass="99788">MSNTIINSTKAQYLKDYQVPPFLVRNTELTFELNSGFTQVTAVVQYYKNGEHNLPLVLNGEHQKLISIQLNQQLLNENDYELEEDTLTFTPQVDEFELTIISQIDPANNTSLEGLYLSEGAYCTQCEAQGFRRITYFQDRPDVLSTFTTHIIADVKQYPYLLSNGNKISEHTLDNGLTQVTWQDPYKKPCYLFALVAGDFDLLTDSYTTNTGRKVALELFVDKGNLHRAEHAMASLKRAMAWDEERFSLAYDLDIYMIVAVDFFNMGAMENKGLNVFNSKCVLADSQSATDADYLSIESIVGHEYFHNWTGNRVTCRDWFQLSLKEGLTVFRDQEFSMDLGSRAVNRIQQAKIMREHQFAEDAGPMSHPIRPESVIEMNNFYTVTVYDKGAEVIRMLHSILGEEKFQQGMQLYIERHDGQAVTCDDFVSAMQDASGIDLSQFKLWYSQSGTPIVNIETHYNEAQSIYQIKITQGTPATADQPEKQALHIPINVAFYSEDGEPLALTLDGHTSNEQVINLTQTNQTFTFDCSKQPIVSFLRDFSAPVKLDYQYADDTLAQLILAETSAYTKWELMQTLYIQHLKLNVENAEYVYPTLITELLAELLSDTRLDKAMLAEVLKVPSFASLLEHFEQADVDAILRAQNALALHIAENLKTELTQVYQNNYRQTYQYNGEAIAERALANACLSILAELATDQIQALIVEQYQQSDNMTNTLASMSAAAKLKAQSSFSQIMEDFNQKWQGDALVMDKWFATFAKQDNDDILTRLDQLQQHPDFNWNNPNRVRALVGQFAMFNYPQFHHKSGRGYQYLAKVIKRLNSINPQVAARMITPLIQYKKLDQHRQNLIISELKKLAELPTLSKDLFEKISKSLPTS</sequence>
<evidence type="ECO:0000256" key="8">
    <source>
        <dbReference type="ARBA" id="ARBA00022723"/>
    </source>
</evidence>
<dbReference type="InterPro" id="IPR037144">
    <property type="entry name" value="Peptidase_M1_pepN_C_sf"/>
</dbReference>
<dbReference type="PANTHER" id="PTHR46322:SF1">
    <property type="entry name" value="PUROMYCIN-SENSITIVE AMINOPEPTIDASE"/>
    <property type="match status" value="1"/>
</dbReference>
<comment type="similarity">
    <text evidence="3">Belongs to the peptidase M1 family.</text>
</comment>
<evidence type="ECO:0000256" key="3">
    <source>
        <dbReference type="ARBA" id="ARBA00010136"/>
    </source>
</evidence>
<keyword evidence="18" id="KW-1185">Reference proteome</keyword>
<feature type="domain" description="Peptidase M1 alanyl aminopeptidase C-terminal" evidence="15">
    <location>
        <begin position="554"/>
        <end position="872"/>
    </location>
</feature>
<name>A0ABY7AJ67_9ALTE</name>
<dbReference type="Pfam" id="PF17432">
    <property type="entry name" value="DUF3458_C"/>
    <property type="match status" value="1"/>
</dbReference>
<evidence type="ECO:0000256" key="6">
    <source>
        <dbReference type="ARBA" id="ARBA00022438"/>
    </source>
</evidence>
<keyword evidence="10" id="KW-0862">Zinc</keyword>
<dbReference type="Gene3D" id="1.25.50.10">
    <property type="entry name" value="Peptidase M1, alanyl aminopeptidase, C-terminal domain"/>
    <property type="match status" value="1"/>
</dbReference>
<evidence type="ECO:0000256" key="2">
    <source>
        <dbReference type="ARBA" id="ARBA00001947"/>
    </source>
</evidence>
<evidence type="ECO:0000256" key="9">
    <source>
        <dbReference type="ARBA" id="ARBA00022801"/>
    </source>
</evidence>
<proteinExistence type="inferred from homology"/>
<gene>
    <name evidence="17" type="primary">pepN</name>
    <name evidence="17" type="ORF">OLW01_08815</name>
</gene>